<evidence type="ECO:0000313" key="4">
    <source>
        <dbReference type="EMBL" id="MYL62062.1"/>
    </source>
</evidence>
<evidence type="ECO:0000256" key="1">
    <source>
        <dbReference type="SAM" id="MobiDB-lite"/>
    </source>
</evidence>
<evidence type="ECO:0000259" key="3">
    <source>
        <dbReference type="Pfam" id="PF20862"/>
    </source>
</evidence>
<evidence type="ECO:0000313" key="5">
    <source>
        <dbReference type="Proteomes" id="UP000447833"/>
    </source>
</evidence>
<feature type="domain" description="DUF6843" evidence="3">
    <location>
        <begin position="29"/>
        <end position="137"/>
    </location>
</feature>
<feature type="chain" id="PRO_5032925802" description="DUF6843 domain-containing protein" evidence="2">
    <location>
        <begin position="24"/>
        <end position="165"/>
    </location>
</feature>
<gene>
    <name evidence="4" type="ORF">GLW07_01705</name>
</gene>
<feature type="compositionally biased region" description="Basic and acidic residues" evidence="1">
    <location>
        <begin position="137"/>
        <end position="146"/>
    </location>
</feature>
<sequence length="165" mass="18706">MYWLRLLVLSLVIVVTTSCSSQASVQHETTDTIHLVPEGFEGKLIVIYNVEGAPKLKKEKGFTVVPYDQDGTYLTSTEDMEYGAVTDEFYYVDQKDKRTPIEINCTYLFSNSGITIADRRLLYNAFYLTQSHCSDDFHGKGPENESNRNITGSVEEKLKEEGLLE</sequence>
<evidence type="ECO:0000256" key="2">
    <source>
        <dbReference type="SAM" id="SignalP"/>
    </source>
</evidence>
<organism evidence="4 5">
    <name type="scientific">Guptibacillus hwajinpoensis</name>
    <dbReference type="NCBI Taxonomy" id="208199"/>
    <lineage>
        <taxon>Bacteria</taxon>
        <taxon>Bacillati</taxon>
        <taxon>Bacillota</taxon>
        <taxon>Bacilli</taxon>
        <taxon>Bacillales</taxon>
        <taxon>Guptibacillaceae</taxon>
        <taxon>Guptibacillus</taxon>
    </lineage>
</organism>
<dbReference type="InterPro" id="IPR049293">
    <property type="entry name" value="DUF6843"/>
</dbReference>
<accession>A0A845EQN5</accession>
<name>A0A845EQN5_9BACL</name>
<dbReference type="Pfam" id="PF20862">
    <property type="entry name" value="DUF6843"/>
    <property type="match status" value="1"/>
</dbReference>
<reference evidence="4 5" key="1">
    <citation type="submission" date="2019-11" db="EMBL/GenBank/DDBJ databases">
        <title>Genome sequences of 17 halophilic strains isolated from different environments.</title>
        <authorList>
            <person name="Furrow R.E."/>
        </authorList>
    </citation>
    <scope>NUCLEOTIDE SEQUENCE [LARGE SCALE GENOMIC DNA]</scope>
    <source>
        <strain evidence="4 5">22506_14_FS</strain>
    </source>
</reference>
<feature type="region of interest" description="Disordered" evidence="1">
    <location>
        <begin position="137"/>
        <end position="165"/>
    </location>
</feature>
<proteinExistence type="predicted"/>
<protein>
    <recommendedName>
        <fullName evidence="3">DUF6843 domain-containing protein</fullName>
    </recommendedName>
</protein>
<dbReference type="EMBL" id="WMEY01000001">
    <property type="protein sequence ID" value="MYL62062.1"/>
    <property type="molecule type" value="Genomic_DNA"/>
</dbReference>
<feature type="compositionally biased region" description="Basic and acidic residues" evidence="1">
    <location>
        <begin position="154"/>
        <end position="165"/>
    </location>
</feature>
<dbReference type="Proteomes" id="UP000447833">
    <property type="component" value="Unassembled WGS sequence"/>
</dbReference>
<dbReference type="PROSITE" id="PS51257">
    <property type="entry name" value="PROKAR_LIPOPROTEIN"/>
    <property type="match status" value="1"/>
</dbReference>
<dbReference type="AlphaFoldDB" id="A0A845EQN5"/>
<comment type="caution">
    <text evidence="4">The sequence shown here is derived from an EMBL/GenBank/DDBJ whole genome shotgun (WGS) entry which is preliminary data.</text>
</comment>
<dbReference type="RefSeq" id="WP_160917957.1">
    <property type="nucleotide sequence ID" value="NZ_WMEY01000001.1"/>
</dbReference>
<feature type="signal peptide" evidence="2">
    <location>
        <begin position="1"/>
        <end position="23"/>
    </location>
</feature>
<keyword evidence="2" id="KW-0732">Signal</keyword>